<reference evidence="3" key="1">
    <citation type="submission" date="2022-10" db="EMBL/GenBank/DDBJ databases">
        <title>Genome assembly of Pristionchus species.</title>
        <authorList>
            <person name="Yoshida K."/>
            <person name="Sommer R.J."/>
        </authorList>
    </citation>
    <scope>NUCLEOTIDE SEQUENCE [LARGE SCALE GENOMIC DNA]</scope>
    <source>
        <strain evidence="3">RS5460</strain>
    </source>
</reference>
<feature type="compositionally biased region" description="Polar residues" evidence="1">
    <location>
        <begin position="108"/>
        <end position="117"/>
    </location>
</feature>
<accession>A0AAN5C6X1</accession>
<feature type="region of interest" description="Disordered" evidence="1">
    <location>
        <begin position="60"/>
        <end position="117"/>
    </location>
</feature>
<name>A0AAN5C6X1_9BILA</name>
<gene>
    <name evidence="2" type="ORF">PMAYCL1PPCAC_00951</name>
</gene>
<dbReference type="AlphaFoldDB" id="A0AAN5C6X1"/>
<evidence type="ECO:0000313" key="2">
    <source>
        <dbReference type="EMBL" id="GMR30756.1"/>
    </source>
</evidence>
<feature type="compositionally biased region" description="Low complexity" evidence="1">
    <location>
        <begin position="88"/>
        <end position="97"/>
    </location>
</feature>
<comment type="caution">
    <text evidence="2">The sequence shown here is derived from an EMBL/GenBank/DDBJ whole genome shotgun (WGS) entry which is preliminary data.</text>
</comment>
<organism evidence="2 3">
    <name type="scientific">Pristionchus mayeri</name>
    <dbReference type="NCBI Taxonomy" id="1317129"/>
    <lineage>
        <taxon>Eukaryota</taxon>
        <taxon>Metazoa</taxon>
        <taxon>Ecdysozoa</taxon>
        <taxon>Nematoda</taxon>
        <taxon>Chromadorea</taxon>
        <taxon>Rhabditida</taxon>
        <taxon>Rhabditina</taxon>
        <taxon>Diplogasteromorpha</taxon>
        <taxon>Diplogasteroidea</taxon>
        <taxon>Neodiplogasteridae</taxon>
        <taxon>Pristionchus</taxon>
    </lineage>
</organism>
<feature type="compositionally biased region" description="Acidic residues" evidence="1">
    <location>
        <begin position="60"/>
        <end position="70"/>
    </location>
</feature>
<feature type="non-terminal residue" evidence="2">
    <location>
        <position position="1"/>
    </location>
</feature>
<dbReference type="EMBL" id="BTRK01000001">
    <property type="protein sequence ID" value="GMR30756.1"/>
    <property type="molecule type" value="Genomic_DNA"/>
</dbReference>
<sequence length="159" mass="17383">QTLLSAPSKQVSTTEVNRLRANLYIFVGTGRTLISIQYQFLAWSGYKICTITNSALPLEDMDSSLDDSMDSDPSMHADAETDDDADHATPARSSGGRRSARTPRNVPSEATGTPSTRNYTECEDELIVRMCSDFLKLSRNLGAEQNLVAIQASCSIDRS</sequence>
<evidence type="ECO:0000256" key="1">
    <source>
        <dbReference type="SAM" id="MobiDB-lite"/>
    </source>
</evidence>
<dbReference type="Proteomes" id="UP001328107">
    <property type="component" value="Unassembled WGS sequence"/>
</dbReference>
<protein>
    <submittedName>
        <fullName evidence="2">Uncharacterized protein</fullName>
    </submittedName>
</protein>
<keyword evidence="3" id="KW-1185">Reference proteome</keyword>
<evidence type="ECO:0000313" key="3">
    <source>
        <dbReference type="Proteomes" id="UP001328107"/>
    </source>
</evidence>
<proteinExistence type="predicted"/>